<dbReference type="EMBL" id="FUYQ01000031">
    <property type="protein sequence ID" value="SKB87862.1"/>
    <property type="molecule type" value="Genomic_DNA"/>
</dbReference>
<evidence type="ECO:0000313" key="2">
    <source>
        <dbReference type="EMBL" id="SKB87862.1"/>
    </source>
</evidence>
<keyword evidence="2" id="KW-0808">Transferase</keyword>
<gene>
    <name evidence="2" type="ORF">SAMN05660349_03162</name>
</gene>
<dbReference type="AlphaFoldDB" id="A0A1T5EV68"/>
<dbReference type="InterPro" id="IPR038740">
    <property type="entry name" value="BioF2-like_GNAT_dom"/>
</dbReference>
<organism evidence="2 3">
    <name type="scientific">Parabacteroides chartae</name>
    <dbReference type="NCBI Taxonomy" id="1037355"/>
    <lineage>
        <taxon>Bacteria</taxon>
        <taxon>Pseudomonadati</taxon>
        <taxon>Bacteroidota</taxon>
        <taxon>Bacteroidia</taxon>
        <taxon>Bacteroidales</taxon>
        <taxon>Tannerellaceae</taxon>
        <taxon>Parabacteroides</taxon>
    </lineage>
</organism>
<proteinExistence type="predicted"/>
<dbReference type="Proteomes" id="UP000190852">
    <property type="component" value="Unassembled WGS sequence"/>
</dbReference>
<dbReference type="InterPro" id="IPR016181">
    <property type="entry name" value="Acyl_CoA_acyltransferase"/>
</dbReference>
<feature type="domain" description="BioF2-like acetyltransferase" evidence="1">
    <location>
        <begin position="149"/>
        <end position="285"/>
    </location>
</feature>
<evidence type="ECO:0000313" key="3">
    <source>
        <dbReference type="Proteomes" id="UP000190852"/>
    </source>
</evidence>
<reference evidence="3" key="1">
    <citation type="submission" date="2017-02" db="EMBL/GenBank/DDBJ databases">
        <authorList>
            <person name="Varghese N."/>
            <person name="Submissions S."/>
        </authorList>
    </citation>
    <scope>NUCLEOTIDE SEQUENCE [LARGE SCALE GENOMIC DNA]</scope>
    <source>
        <strain evidence="3">DSM 24967</strain>
    </source>
</reference>
<dbReference type="Pfam" id="PF13480">
    <property type="entry name" value="Acetyltransf_6"/>
    <property type="match status" value="1"/>
</dbReference>
<protein>
    <submittedName>
        <fullName evidence="2">Acetyltransferase (GNAT) domain-containing protein</fullName>
    </submittedName>
</protein>
<evidence type="ECO:0000259" key="1">
    <source>
        <dbReference type="Pfam" id="PF13480"/>
    </source>
</evidence>
<name>A0A1T5EV68_9BACT</name>
<accession>A0A1T5EV68</accession>
<dbReference type="Gene3D" id="3.40.630.30">
    <property type="match status" value="1"/>
</dbReference>
<keyword evidence="3" id="KW-1185">Reference proteome</keyword>
<sequence length="330" mass="37998">MSEKDRYIALCNTEESIPLFGRPWWLDVVCGASKWDVLLVEDGNNILAAMPLYKPLSNVISMPCYTQTMGPWINPRFEPQAYGKQITHRQECLKKFVSRLEGYSSFLQNFYSGITDWLPFYWGGYTQTTRYSYVLEGINNQEILWNNLSQNIQRNIRSARDKKGISCKKGIPVDDFLKVNAQSFGRQGLAVKGDEQLLKRLIECCRLRNQGELWGAYDPAGQLHAAIFVVWQKSSAYYLAGGEDPALRSSGAGSLLMWEAICSVSRFTDRFDFEGSMLEGVEHYFRKFGTIQTPYFTITRGKMCLLYRAWIKLGKFVTKQHDERDDNRKI</sequence>
<dbReference type="GO" id="GO:0016740">
    <property type="term" value="F:transferase activity"/>
    <property type="evidence" value="ECO:0007669"/>
    <property type="project" value="UniProtKB-KW"/>
</dbReference>
<dbReference type="SUPFAM" id="SSF55729">
    <property type="entry name" value="Acyl-CoA N-acyltransferases (Nat)"/>
    <property type="match status" value="1"/>
</dbReference>
<dbReference type="RefSeq" id="WP_079684535.1">
    <property type="nucleotide sequence ID" value="NZ_FUYQ01000031.1"/>
</dbReference>